<evidence type="ECO:0000313" key="15">
    <source>
        <dbReference type="Proteomes" id="UP000739069"/>
    </source>
</evidence>
<dbReference type="Gene3D" id="3.20.20.80">
    <property type="entry name" value="Glycosidases"/>
    <property type="match status" value="1"/>
</dbReference>
<proteinExistence type="inferred from homology"/>
<protein>
    <recommendedName>
        <fullName evidence="4">lysozyme</fullName>
        <ecNumber evidence="4">3.2.1.17</ecNumber>
    </recommendedName>
</protein>
<feature type="chain" id="PRO_5037397749" description="lysozyme" evidence="13">
    <location>
        <begin position="39"/>
        <end position="632"/>
    </location>
</feature>
<feature type="signal peptide" evidence="13">
    <location>
        <begin position="1"/>
        <end position="38"/>
    </location>
</feature>
<evidence type="ECO:0000256" key="9">
    <source>
        <dbReference type="ARBA" id="ARBA00023157"/>
    </source>
</evidence>
<evidence type="ECO:0000256" key="1">
    <source>
        <dbReference type="ARBA" id="ARBA00000632"/>
    </source>
</evidence>
<dbReference type="GO" id="GO:0042742">
    <property type="term" value="P:defense response to bacterium"/>
    <property type="evidence" value="ECO:0007669"/>
    <property type="project" value="UniProtKB-KW"/>
</dbReference>
<evidence type="ECO:0000256" key="12">
    <source>
        <dbReference type="SAM" id="MobiDB-lite"/>
    </source>
</evidence>
<dbReference type="SUPFAM" id="SSF51445">
    <property type="entry name" value="(Trans)glycosidases"/>
    <property type="match status" value="1"/>
</dbReference>
<dbReference type="GO" id="GO:0016998">
    <property type="term" value="P:cell wall macromolecule catabolic process"/>
    <property type="evidence" value="ECO:0007669"/>
    <property type="project" value="InterPro"/>
</dbReference>
<dbReference type="AlphaFoldDB" id="A0A943TDJ7"/>
<keyword evidence="8" id="KW-0378">Hydrolase</keyword>
<dbReference type="Proteomes" id="UP000739069">
    <property type="component" value="Unassembled WGS sequence"/>
</dbReference>
<gene>
    <name evidence="14" type="ORF">KH265_06595</name>
</gene>
<dbReference type="CDD" id="cd06412">
    <property type="entry name" value="GH25_CH-type"/>
    <property type="match status" value="1"/>
</dbReference>
<evidence type="ECO:0000256" key="5">
    <source>
        <dbReference type="ARBA" id="ARBA00022525"/>
    </source>
</evidence>
<comment type="subcellular location">
    <subcellularLocation>
        <location evidence="2">Secreted</location>
    </subcellularLocation>
</comment>
<dbReference type="EMBL" id="JAGZXI010000009">
    <property type="protein sequence ID" value="MBS6635307.1"/>
    <property type="molecule type" value="Genomic_DNA"/>
</dbReference>
<evidence type="ECO:0000256" key="6">
    <source>
        <dbReference type="ARBA" id="ARBA00022529"/>
    </source>
</evidence>
<evidence type="ECO:0000256" key="4">
    <source>
        <dbReference type="ARBA" id="ARBA00012732"/>
    </source>
</evidence>
<evidence type="ECO:0000313" key="14">
    <source>
        <dbReference type="EMBL" id="MBS6635307.1"/>
    </source>
</evidence>
<accession>A0A943TDJ7</accession>
<dbReference type="GO" id="GO:0003796">
    <property type="term" value="F:lysozyme activity"/>
    <property type="evidence" value="ECO:0007669"/>
    <property type="project" value="UniProtKB-EC"/>
</dbReference>
<keyword evidence="6" id="KW-0929">Antimicrobial</keyword>
<dbReference type="GO" id="GO:0016052">
    <property type="term" value="P:carbohydrate catabolic process"/>
    <property type="evidence" value="ECO:0007669"/>
    <property type="project" value="TreeGrafter"/>
</dbReference>
<evidence type="ECO:0000256" key="7">
    <source>
        <dbReference type="ARBA" id="ARBA00022638"/>
    </source>
</evidence>
<evidence type="ECO:0000256" key="3">
    <source>
        <dbReference type="ARBA" id="ARBA00010646"/>
    </source>
</evidence>
<comment type="similarity">
    <text evidence="3">Belongs to the glycosyl hydrolase 25 family.</text>
</comment>
<dbReference type="GO" id="GO:0005576">
    <property type="term" value="C:extracellular region"/>
    <property type="evidence" value="ECO:0007669"/>
    <property type="project" value="UniProtKB-SubCell"/>
</dbReference>
<dbReference type="FunFam" id="3.20.20.80:FF:000060">
    <property type="entry name" value="Lysozyme M1"/>
    <property type="match status" value="1"/>
</dbReference>
<feature type="region of interest" description="Disordered" evidence="12">
    <location>
        <begin position="66"/>
        <end position="90"/>
    </location>
</feature>
<dbReference type="GO" id="GO:0009253">
    <property type="term" value="P:peptidoglycan catabolic process"/>
    <property type="evidence" value="ECO:0007669"/>
    <property type="project" value="InterPro"/>
</dbReference>
<evidence type="ECO:0000256" key="2">
    <source>
        <dbReference type="ARBA" id="ARBA00004613"/>
    </source>
</evidence>
<keyword evidence="13" id="KW-0732">Signal</keyword>
<evidence type="ECO:0000256" key="13">
    <source>
        <dbReference type="SAM" id="SignalP"/>
    </source>
</evidence>
<keyword evidence="9" id="KW-1015">Disulfide bond</keyword>
<dbReference type="SMART" id="SM00641">
    <property type="entry name" value="Glyco_25"/>
    <property type="match status" value="1"/>
</dbReference>
<dbReference type="Pfam" id="PF01183">
    <property type="entry name" value="Glyco_hydro_25"/>
    <property type="match status" value="1"/>
</dbReference>
<dbReference type="InterPro" id="IPR018077">
    <property type="entry name" value="Glyco_hydro_fam25_subgr"/>
</dbReference>
<dbReference type="GO" id="GO:0031640">
    <property type="term" value="P:killing of cells of another organism"/>
    <property type="evidence" value="ECO:0007669"/>
    <property type="project" value="UniProtKB-KW"/>
</dbReference>
<comment type="catalytic activity">
    <reaction evidence="1">
        <text>Hydrolysis of (1-&gt;4)-beta-linkages between N-acetylmuramic acid and N-acetyl-D-glucosamine residues in a peptidoglycan and between N-acetyl-D-glucosamine residues in chitodextrins.</text>
        <dbReference type="EC" id="3.2.1.17"/>
    </reaction>
</comment>
<reference evidence="14" key="1">
    <citation type="submission" date="2021-02" db="EMBL/GenBank/DDBJ databases">
        <title>Infant gut strain persistence is associated with maternal origin, phylogeny, and functional potential including surface adhesion and iron acquisition.</title>
        <authorList>
            <person name="Lou Y.C."/>
        </authorList>
    </citation>
    <scope>NUCLEOTIDE SEQUENCE</scope>
    <source>
        <strain evidence="14">L1_008_092G1_dasL1_008_092G1_concoct_16</strain>
    </source>
</reference>
<comment type="caution">
    <text evidence="14">The sequence shown here is derived from an EMBL/GenBank/DDBJ whole genome shotgun (WGS) entry which is preliminary data.</text>
</comment>
<dbReference type="Pfam" id="PF08310">
    <property type="entry name" value="LGFP"/>
    <property type="match status" value="1"/>
</dbReference>
<dbReference type="PROSITE" id="PS51904">
    <property type="entry name" value="GLYCOSYL_HYDROL_F25_2"/>
    <property type="match status" value="1"/>
</dbReference>
<dbReference type="RefSeq" id="WP_303953144.1">
    <property type="nucleotide sequence ID" value="NZ_JAGZXI010000009.1"/>
</dbReference>
<keyword evidence="5" id="KW-0964">Secreted</keyword>
<sequence>MKKLQTAGRSAAARSLMASAGALSLLVSSLATVPAAFAAPEASTNPAATASASTGAQAVDANTPYEDLTYAPAPDPAQVERNNPAMGAGERERLGTTNARTGATSAPASAATLSGLSAGSSSAQALAPGRSAWTPSGGTLGMDVSSYQQNVDWASAWAAGSRFAYVKATEGAYYTNPYFGQQYSGSASVGMVRGAYHFANPRTSSGADQARYFVQNGGGWTSDGQTLPGLLDVEFNPYPAYGNTCYNMTPAQLTAWIRDFVDTYRALTGRAPMVYTATSWWSQCVSSQEFGSLPLHLASYSTVVGRIPAGWNGYDIWQFTDSGPFVGDSNFFPGSLEDLKVLAKNPKAEHRNWAKEHNQPTLNPNVVVTPTGSIDIRTGIGAAWNRNRDFYGNPLGAEYNLGNGVYAQKFSNRKTIYWTNANGAHWVVTDGGLDYKFRSNVARYRGLATNEEGRFQTVAVSFANGEGAYWTESTGTHTLNERGSIYWAWRSSGAQGAPTTDEENLGGGIVKQEFSGRRTFIWSEKTGTHRLNTGGAFYYRFLENRGAWGSPVTDETANSTGAQVRFASGKMLLWSNAYGTYETNGNGAIYNHWARNTARYGAARGNESYANGVYYMDFERGTIRWTARRGIY</sequence>
<organism evidence="14 15">
    <name type="scientific">Rothia mucilaginosa</name>
    <dbReference type="NCBI Taxonomy" id="43675"/>
    <lineage>
        <taxon>Bacteria</taxon>
        <taxon>Bacillati</taxon>
        <taxon>Actinomycetota</taxon>
        <taxon>Actinomycetes</taxon>
        <taxon>Micrococcales</taxon>
        <taxon>Micrococcaceae</taxon>
        <taxon>Rothia</taxon>
    </lineage>
</organism>
<comment type="function">
    <text evidence="11">This enzyme has both lysozyme (acetylmuramidase) and diacetylmuramidase activities.</text>
</comment>
<dbReference type="InterPro" id="IPR002053">
    <property type="entry name" value="Glyco_hydro_25"/>
</dbReference>
<dbReference type="PANTHER" id="PTHR34135">
    <property type="entry name" value="LYSOZYME"/>
    <property type="match status" value="1"/>
</dbReference>
<dbReference type="PANTHER" id="PTHR34135:SF2">
    <property type="entry name" value="LYSOZYME"/>
    <property type="match status" value="1"/>
</dbReference>
<keyword evidence="10" id="KW-0326">Glycosidase</keyword>
<name>A0A943TDJ7_9MICC</name>
<dbReference type="EC" id="3.2.1.17" evidence="4"/>
<evidence type="ECO:0000256" key="11">
    <source>
        <dbReference type="ARBA" id="ARBA00055588"/>
    </source>
</evidence>
<dbReference type="InterPro" id="IPR013207">
    <property type="entry name" value="LGFP"/>
</dbReference>
<evidence type="ECO:0000256" key="8">
    <source>
        <dbReference type="ARBA" id="ARBA00022801"/>
    </source>
</evidence>
<keyword evidence="7" id="KW-0081">Bacteriolytic enzyme</keyword>
<evidence type="ECO:0000256" key="10">
    <source>
        <dbReference type="ARBA" id="ARBA00023295"/>
    </source>
</evidence>
<dbReference type="InterPro" id="IPR017853">
    <property type="entry name" value="GH"/>
</dbReference>